<dbReference type="GO" id="GO:0016887">
    <property type="term" value="F:ATP hydrolysis activity"/>
    <property type="evidence" value="ECO:0007669"/>
    <property type="project" value="RHEA"/>
</dbReference>
<keyword evidence="17" id="KW-1185">Reference proteome</keyword>
<reference evidence="16" key="2">
    <citation type="submission" date="2014-03" db="EMBL/GenBank/DDBJ databases">
        <title>Candidatus Competibacter-lineage genomes retrieved from metagenomes reveal functional metabolic diversity.</title>
        <authorList>
            <person name="McIlroy S.J."/>
            <person name="Albertsen M."/>
            <person name="Andresen E.K."/>
            <person name="Saunders A.M."/>
            <person name="Kristiansen R."/>
            <person name="Stokholm-Bjerregaard M."/>
            <person name="Nielsen K.L."/>
            <person name="Nielsen P.H."/>
        </authorList>
    </citation>
    <scope>NUCLEOTIDE SEQUENCE</scope>
    <source>
        <strain evidence="16">Run_A_D11</strain>
    </source>
</reference>
<feature type="compositionally biased region" description="Low complexity" evidence="14">
    <location>
        <begin position="478"/>
        <end position="500"/>
    </location>
</feature>
<keyword evidence="8 13" id="KW-0238">DNA-binding</keyword>
<evidence type="ECO:0000256" key="13">
    <source>
        <dbReference type="RuleBase" id="RU362085"/>
    </source>
</evidence>
<dbReference type="InterPro" id="IPR007692">
    <property type="entry name" value="DNA_helicase_DnaB"/>
</dbReference>
<comment type="catalytic activity">
    <reaction evidence="11 13">
        <text>ATP + H2O = ADP + phosphate + H(+)</text>
        <dbReference type="Rhea" id="RHEA:13065"/>
        <dbReference type="ChEBI" id="CHEBI:15377"/>
        <dbReference type="ChEBI" id="CHEBI:15378"/>
        <dbReference type="ChEBI" id="CHEBI:30616"/>
        <dbReference type="ChEBI" id="CHEBI:43474"/>
        <dbReference type="ChEBI" id="CHEBI:456216"/>
        <dbReference type="EC" id="5.6.2.3"/>
    </reaction>
</comment>
<dbReference type="SMART" id="SM00382">
    <property type="entry name" value="AAA"/>
    <property type="match status" value="1"/>
</dbReference>
<feature type="region of interest" description="Disordered" evidence="14">
    <location>
        <begin position="457"/>
        <end position="500"/>
    </location>
</feature>
<comment type="caution">
    <text evidence="16">The sequence shown here is derived from an EMBL/GenBank/DDBJ whole genome shotgun (WGS) entry which is preliminary data.</text>
</comment>
<protein>
    <recommendedName>
        <fullName evidence="12 13">Replicative DNA helicase</fullName>
        <ecNumber evidence="12 13">5.6.2.3</ecNumber>
    </recommendedName>
</protein>
<comment type="function">
    <text evidence="10 13">The main replicative DNA helicase, it participates in initiation and elongation during chromosome replication. Travels ahead of the DNA replisome, separating dsDNA into templates for DNA synthesis. A processive ATP-dependent 5'-3' DNA helicase it has DNA-dependent ATPase activity.</text>
</comment>
<dbReference type="RefSeq" id="WP_071244107.1">
    <property type="nucleotide sequence ID" value="NZ_CBTJ020000042.1"/>
</dbReference>
<keyword evidence="5 13" id="KW-0378">Hydrolase</keyword>
<feature type="domain" description="SF4 helicase" evidence="15">
    <location>
        <begin position="193"/>
        <end position="459"/>
    </location>
</feature>
<evidence type="ECO:0000256" key="8">
    <source>
        <dbReference type="ARBA" id="ARBA00023125"/>
    </source>
</evidence>
<evidence type="ECO:0000313" key="16">
    <source>
        <dbReference type="EMBL" id="CDI02770.1"/>
    </source>
</evidence>
<comment type="similarity">
    <text evidence="1 13">Belongs to the helicase family. DnaB subfamily.</text>
</comment>
<dbReference type="InterPro" id="IPR016136">
    <property type="entry name" value="DNA_helicase_N/primase_C"/>
</dbReference>
<dbReference type="NCBIfam" id="TIGR00665">
    <property type="entry name" value="DnaB"/>
    <property type="match status" value="1"/>
</dbReference>
<keyword evidence="9" id="KW-0413">Isomerase</keyword>
<dbReference type="EMBL" id="CBTJ020000042">
    <property type="protein sequence ID" value="CDI02770.1"/>
    <property type="molecule type" value="Genomic_DNA"/>
</dbReference>
<organism evidence="16 17">
    <name type="scientific">Candidatus Competibacter denitrificans Run_A_D11</name>
    <dbReference type="NCBI Taxonomy" id="1400863"/>
    <lineage>
        <taxon>Bacteria</taxon>
        <taxon>Pseudomonadati</taxon>
        <taxon>Pseudomonadota</taxon>
        <taxon>Gammaproteobacteria</taxon>
        <taxon>Candidatus Competibacteraceae</taxon>
        <taxon>Candidatus Competibacter</taxon>
    </lineage>
</organism>
<keyword evidence="4 13" id="KW-0547">Nucleotide-binding</keyword>
<dbReference type="PANTHER" id="PTHR30153">
    <property type="entry name" value="REPLICATIVE DNA HELICASE DNAB"/>
    <property type="match status" value="1"/>
</dbReference>
<dbReference type="STRING" id="1400863.BN873_350026"/>
<evidence type="ECO:0000256" key="12">
    <source>
        <dbReference type="NCBIfam" id="TIGR00665"/>
    </source>
</evidence>
<evidence type="ECO:0000256" key="10">
    <source>
        <dbReference type="ARBA" id="ARBA00044932"/>
    </source>
</evidence>
<dbReference type="AlphaFoldDB" id="W6MA71"/>
<accession>W6MA71</accession>
<evidence type="ECO:0000313" key="17">
    <source>
        <dbReference type="Proteomes" id="UP000035760"/>
    </source>
</evidence>
<dbReference type="InterPro" id="IPR007694">
    <property type="entry name" value="DNA_helicase_DnaB-like_C"/>
</dbReference>
<keyword evidence="6 13" id="KW-0347">Helicase</keyword>
<dbReference type="InterPro" id="IPR007693">
    <property type="entry name" value="DNA_helicase_DnaB-like_N"/>
</dbReference>
<dbReference type="FunFam" id="1.10.860.10:FF:000001">
    <property type="entry name" value="Replicative DNA helicase"/>
    <property type="match status" value="1"/>
</dbReference>
<evidence type="ECO:0000256" key="9">
    <source>
        <dbReference type="ARBA" id="ARBA00023235"/>
    </source>
</evidence>
<dbReference type="GO" id="GO:0006269">
    <property type="term" value="P:DNA replication, synthesis of primer"/>
    <property type="evidence" value="ECO:0007669"/>
    <property type="project" value="UniProtKB-UniRule"/>
</dbReference>
<dbReference type="SUPFAM" id="SSF48024">
    <property type="entry name" value="N-terminal domain of DnaB helicase"/>
    <property type="match status" value="1"/>
</dbReference>
<dbReference type="PANTHER" id="PTHR30153:SF2">
    <property type="entry name" value="REPLICATIVE DNA HELICASE"/>
    <property type="match status" value="1"/>
</dbReference>
<dbReference type="SUPFAM" id="SSF52540">
    <property type="entry name" value="P-loop containing nucleoside triphosphate hydrolases"/>
    <property type="match status" value="1"/>
</dbReference>
<name>W6MA71_9GAMM</name>
<evidence type="ECO:0000256" key="5">
    <source>
        <dbReference type="ARBA" id="ARBA00022801"/>
    </source>
</evidence>
<reference evidence="16" key="1">
    <citation type="submission" date="2013-07" db="EMBL/GenBank/DDBJ databases">
        <authorList>
            <person name="McIlroy S."/>
        </authorList>
    </citation>
    <scope>NUCLEOTIDE SEQUENCE [LARGE SCALE GENOMIC DNA]</scope>
    <source>
        <strain evidence="16">Run_A_D11</strain>
    </source>
</reference>
<dbReference type="OrthoDB" id="9773982at2"/>
<dbReference type="InterPro" id="IPR036185">
    <property type="entry name" value="DNA_heli_DnaB-like_N_sf"/>
</dbReference>
<evidence type="ECO:0000256" key="3">
    <source>
        <dbReference type="ARBA" id="ARBA00022705"/>
    </source>
</evidence>
<dbReference type="GO" id="GO:1990077">
    <property type="term" value="C:primosome complex"/>
    <property type="evidence" value="ECO:0007669"/>
    <property type="project" value="UniProtKB-UniRule"/>
</dbReference>
<evidence type="ECO:0000256" key="4">
    <source>
        <dbReference type="ARBA" id="ARBA00022741"/>
    </source>
</evidence>
<dbReference type="Proteomes" id="UP000035760">
    <property type="component" value="Unassembled WGS sequence"/>
</dbReference>
<dbReference type="PROSITE" id="PS51199">
    <property type="entry name" value="SF4_HELICASE"/>
    <property type="match status" value="1"/>
</dbReference>
<sequence>MHPVTPFPNRKDTAAEALRVPPHSLEAEQAVLGGLMLDGTTWDQIADRLDESDFYRNDHRLIFRAIRHLSENGKPFDFLTLADWLEDNNQLEDAGGLPYLGVLVRDALSAANVRAYGDIVRERAIRRDMIRIATEMADSAYDPKGRDSKQLLDDAEKRVFAIAEHGLRTQQGFSNIKELLTRTVERIDLLFQCDNPITGIPTGWPDFDEKTAGLQRGDLIVIAGRPSMGKTAFAMNIAEFAAIQAKCPVAVFSMEMPAESIIMRLLSSLGRIDQHKVRTGRLDDEDWPRVTSAVTMLSEARLFIDDSSNLSPNDLRARARRLHRQEGQLGLIVVDYLQLMQVPGTNENRATEVSEISRSLKALAKELAVPVLALSQLNRTLEQRGDKRPIMSDLRESGAIEQDADLICFIYRDEVYNPDSPDKRKAEIIIAKQRNGPIGMVPLTFMGQYTRFESYASESHPVSTKHLPNPAGNPKSRGGPAQAPAHPGGRPAPAPTGSGD</sequence>
<evidence type="ECO:0000256" key="7">
    <source>
        <dbReference type="ARBA" id="ARBA00022840"/>
    </source>
</evidence>
<evidence type="ECO:0000256" key="2">
    <source>
        <dbReference type="ARBA" id="ARBA00022515"/>
    </source>
</evidence>
<keyword evidence="2 13" id="KW-0639">Primosome</keyword>
<dbReference type="Pfam" id="PF00772">
    <property type="entry name" value="DnaB"/>
    <property type="match status" value="1"/>
</dbReference>
<dbReference type="CDD" id="cd00984">
    <property type="entry name" value="DnaB_C"/>
    <property type="match status" value="1"/>
</dbReference>
<evidence type="ECO:0000256" key="14">
    <source>
        <dbReference type="SAM" id="MobiDB-lite"/>
    </source>
</evidence>
<gene>
    <name evidence="16" type="primary">dnaB</name>
    <name evidence="16" type="ORF">BN873_350026</name>
</gene>
<evidence type="ECO:0000256" key="6">
    <source>
        <dbReference type="ARBA" id="ARBA00022806"/>
    </source>
</evidence>
<keyword evidence="7 13" id="KW-0067">ATP-binding</keyword>
<dbReference type="Gene3D" id="3.40.50.300">
    <property type="entry name" value="P-loop containing nucleotide triphosphate hydrolases"/>
    <property type="match status" value="1"/>
</dbReference>
<proteinExistence type="inferred from homology"/>
<dbReference type="GO" id="GO:0043139">
    <property type="term" value="F:5'-3' DNA helicase activity"/>
    <property type="evidence" value="ECO:0007669"/>
    <property type="project" value="UniProtKB-EC"/>
</dbReference>
<dbReference type="GO" id="GO:0042802">
    <property type="term" value="F:identical protein binding"/>
    <property type="evidence" value="ECO:0007669"/>
    <property type="project" value="UniProtKB-ARBA"/>
</dbReference>
<dbReference type="GO" id="GO:0005829">
    <property type="term" value="C:cytosol"/>
    <property type="evidence" value="ECO:0007669"/>
    <property type="project" value="TreeGrafter"/>
</dbReference>
<dbReference type="NCBIfam" id="NF004384">
    <property type="entry name" value="PRK05748.1"/>
    <property type="match status" value="1"/>
</dbReference>
<dbReference type="FunFam" id="3.40.50.300:FF:000076">
    <property type="entry name" value="Replicative DNA helicase"/>
    <property type="match status" value="1"/>
</dbReference>
<dbReference type="Gene3D" id="1.10.860.10">
    <property type="entry name" value="DNAb Helicase, Chain A"/>
    <property type="match status" value="1"/>
</dbReference>
<evidence type="ECO:0000256" key="1">
    <source>
        <dbReference type="ARBA" id="ARBA00008428"/>
    </source>
</evidence>
<dbReference type="InterPro" id="IPR003593">
    <property type="entry name" value="AAA+_ATPase"/>
</dbReference>
<dbReference type="EC" id="5.6.2.3" evidence="12 13"/>
<dbReference type="GO" id="GO:0005524">
    <property type="term" value="F:ATP binding"/>
    <property type="evidence" value="ECO:0007669"/>
    <property type="project" value="UniProtKB-UniRule"/>
</dbReference>
<evidence type="ECO:0000256" key="11">
    <source>
        <dbReference type="ARBA" id="ARBA00048954"/>
    </source>
</evidence>
<evidence type="ECO:0000259" key="15">
    <source>
        <dbReference type="PROSITE" id="PS51199"/>
    </source>
</evidence>
<dbReference type="InterPro" id="IPR027417">
    <property type="entry name" value="P-loop_NTPase"/>
</dbReference>
<keyword evidence="3 13" id="KW-0235">DNA replication</keyword>
<dbReference type="Pfam" id="PF03796">
    <property type="entry name" value="DnaB_C"/>
    <property type="match status" value="1"/>
</dbReference>
<dbReference type="GO" id="GO:0003677">
    <property type="term" value="F:DNA binding"/>
    <property type="evidence" value="ECO:0007669"/>
    <property type="project" value="UniProtKB-UniRule"/>
</dbReference>